<evidence type="ECO:0000256" key="2">
    <source>
        <dbReference type="ARBA" id="ARBA00022692"/>
    </source>
</evidence>
<comment type="similarity">
    <text evidence="9">Belongs to the G-protein coupled receptor 1 family.</text>
</comment>
<feature type="transmembrane region" description="Helical" evidence="10">
    <location>
        <begin position="93"/>
        <end position="111"/>
    </location>
</feature>
<protein>
    <recommendedName>
        <fullName evidence="11">G-protein coupled receptors family 1 profile domain-containing protein</fullName>
    </recommendedName>
</protein>
<keyword evidence="2 9" id="KW-0812">Transmembrane</keyword>
<keyword evidence="4 9" id="KW-0297">G-protein coupled receptor</keyword>
<keyword evidence="5 10" id="KW-0472">Membrane</keyword>
<feature type="transmembrane region" description="Helical" evidence="10">
    <location>
        <begin position="56"/>
        <end position="73"/>
    </location>
</feature>
<dbReference type="PROSITE" id="PS00237">
    <property type="entry name" value="G_PROTEIN_RECEP_F1_1"/>
    <property type="match status" value="1"/>
</dbReference>
<keyword evidence="6 9" id="KW-0675">Receptor</keyword>
<dbReference type="PROSITE" id="PS50262">
    <property type="entry name" value="G_PROTEIN_RECEP_F1_2"/>
    <property type="match status" value="1"/>
</dbReference>
<feature type="transmembrane region" description="Helical" evidence="10">
    <location>
        <begin position="132"/>
        <end position="153"/>
    </location>
</feature>
<evidence type="ECO:0000256" key="7">
    <source>
        <dbReference type="ARBA" id="ARBA00023180"/>
    </source>
</evidence>
<reference evidence="12 13" key="1">
    <citation type="submission" date="2024-09" db="EMBL/GenBank/DDBJ databases">
        <title>A chromosome-level genome assembly of Gray's grenadier anchovy, Coilia grayii.</title>
        <authorList>
            <person name="Fu Z."/>
        </authorList>
    </citation>
    <scope>NUCLEOTIDE SEQUENCE [LARGE SCALE GENOMIC DNA]</scope>
    <source>
        <strain evidence="12">G4</strain>
        <tissue evidence="12">Muscle</tissue>
    </source>
</reference>
<keyword evidence="7" id="KW-0325">Glycoprotein</keyword>
<proteinExistence type="inferred from homology"/>
<evidence type="ECO:0000256" key="1">
    <source>
        <dbReference type="ARBA" id="ARBA00004141"/>
    </source>
</evidence>
<keyword evidence="3 10" id="KW-1133">Transmembrane helix</keyword>
<organism evidence="12 13">
    <name type="scientific">Coilia grayii</name>
    <name type="common">Gray's grenadier anchovy</name>
    <dbReference type="NCBI Taxonomy" id="363190"/>
    <lineage>
        <taxon>Eukaryota</taxon>
        <taxon>Metazoa</taxon>
        <taxon>Chordata</taxon>
        <taxon>Craniata</taxon>
        <taxon>Vertebrata</taxon>
        <taxon>Euteleostomi</taxon>
        <taxon>Actinopterygii</taxon>
        <taxon>Neopterygii</taxon>
        <taxon>Teleostei</taxon>
        <taxon>Clupei</taxon>
        <taxon>Clupeiformes</taxon>
        <taxon>Clupeoidei</taxon>
        <taxon>Engraulidae</taxon>
        <taxon>Coilinae</taxon>
        <taxon>Coilia</taxon>
    </lineage>
</organism>
<name>A0ABD1KG87_9TELE</name>
<dbReference type="AlphaFoldDB" id="A0ABD1KG87"/>
<dbReference type="InterPro" id="IPR017452">
    <property type="entry name" value="GPCR_Rhodpsn_7TM"/>
</dbReference>
<evidence type="ECO:0000259" key="11">
    <source>
        <dbReference type="PROSITE" id="PS50262"/>
    </source>
</evidence>
<evidence type="ECO:0000256" key="8">
    <source>
        <dbReference type="ARBA" id="ARBA00023224"/>
    </source>
</evidence>
<dbReference type="Gene3D" id="1.20.1070.10">
    <property type="entry name" value="Rhodopsin 7-helix transmembrane proteins"/>
    <property type="match status" value="1"/>
</dbReference>
<dbReference type="PANTHER" id="PTHR24232">
    <property type="entry name" value="G-PROTEIN COUPLED RECEPTOR"/>
    <property type="match status" value="1"/>
</dbReference>
<evidence type="ECO:0000256" key="5">
    <source>
        <dbReference type="ARBA" id="ARBA00023136"/>
    </source>
</evidence>
<keyword evidence="8 9" id="KW-0807">Transducer</keyword>
<dbReference type="GO" id="GO:0004930">
    <property type="term" value="F:G protein-coupled receptor activity"/>
    <property type="evidence" value="ECO:0007669"/>
    <property type="project" value="UniProtKB-KW"/>
</dbReference>
<feature type="transmembrane region" description="Helical" evidence="10">
    <location>
        <begin position="23"/>
        <end position="44"/>
    </location>
</feature>
<comment type="subcellular location">
    <subcellularLocation>
        <location evidence="1">Membrane</location>
        <topology evidence="1">Multi-pass membrane protein</topology>
    </subcellularLocation>
</comment>
<evidence type="ECO:0000256" key="10">
    <source>
        <dbReference type="SAM" id="Phobius"/>
    </source>
</evidence>
<evidence type="ECO:0000256" key="3">
    <source>
        <dbReference type="ARBA" id="ARBA00022989"/>
    </source>
</evidence>
<keyword evidence="13" id="KW-1185">Reference proteome</keyword>
<dbReference type="Proteomes" id="UP001591681">
    <property type="component" value="Unassembled WGS sequence"/>
</dbReference>
<evidence type="ECO:0000256" key="9">
    <source>
        <dbReference type="RuleBase" id="RU000688"/>
    </source>
</evidence>
<dbReference type="Pfam" id="PF00001">
    <property type="entry name" value="7tm_1"/>
    <property type="match status" value="1"/>
</dbReference>
<accession>A0ABD1KG87</accession>
<evidence type="ECO:0000313" key="13">
    <source>
        <dbReference type="Proteomes" id="UP001591681"/>
    </source>
</evidence>
<dbReference type="SUPFAM" id="SSF81321">
    <property type="entry name" value="Family A G protein-coupled receptor-like"/>
    <property type="match status" value="1"/>
</dbReference>
<feature type="domain" description="G-protein coupled receptors family 1 profile" evidence="11">
    <location>
        <begin position="35"/>
        <end position="233"/>
    </location>
</feature>
<dbReference type="GO" id="GO:0016020">
    <property type="term" value="C:membrane"/>
    <property type="evidence" value="ECO:0007669"/>
    <property type="project" value="UniProtKB-SubCell"/>
</dbReference>
<dbReference type="EMBL" id="JBHFQA010000006">
    <property type="protein sequence ID" value="KAL2098142.1"/>
    <property type="molecule type" value="Genomic_DNA"/>
</dbReference>
<evidence type="ECO:0000313" key="12">
    <source>
        <dbReference type="EMBL" id="KAL2098142.1"/>
    </source>
</evidence>
<gene>
    <name evidence="12" type="ORF">ACEWY4_007349</name>
</gene>
<evidence type="ECO:0000256" key="4">
    <source>
        <dbReference type="ARBA" id="ARBA00023040"/>
    </source>
</evidence>
<dbReference type="InterPro" id="IPR000276">
    <property type="entry name" value="GPCR_Rhodpsn"/>
</dbReference>
<evidence type="ECO:0000256" key="6">
    <source>
        <dbReference type="ARBA" id="ARBA00023170"/>
    </source>
</evidence>
<dbReference type="PANTHER" id="PTHR24232:SF101">
    <property type="entry name" value="G-PROTEIN COUPLED RECEPTOR 35-LIKE"/>
    <property type="match status" value="1"/>
</dbReference>
<comment type="caution">
    <text evidence="12">The sequence shown here is derived from an EMBL/GenBank/DDBJ whole genome shotgun (WGS) entry which is preliminary data.</text>
</comment>
<feature type="transmembrane region" description="Helical" evidence="10">
    <location>
        <begin position="219"/>
        <end position="241"/>
    </location>
</feature>
<sequence>MSLTGEQMCNESWAKEHRTFQQVAYIPVFLLGLGLNAMAVCVFILRRHHWTDSHIYMLNLALADCTLVVFLPVRVYDAYWPLKPSLLCTVMISIHYTNMYASILTVTCISVHRYLSIRFPFWARRKGTRKRVAVLVCTLIWGIVVTICVVSHSENLPENLTTCYSHEKNRHSMAFVLVIEIMGYILPLLTMSFCSIQISRILKDEGSEQKKKFVRLVKANLMVFIVCYTPIHVALCLEQYYKVNKGACSSLDPSKLLSGCRMDCHHKLLPGFIWILLLAKERPETSSSK</sequence>
<feature type="transmembrane region" description="Helical" evidence="10">
    <location>
        <begin position="173"/>
        <end position="198"/>
    </location>
</feature>
<dbReference type="PRINTS" id="PR00237">
    <property type="entry name" value="GPCRRHODOPSN"/>
</dbReference>